<evidence type="ECO:0000256" key="5">
    <source>
        <dbReference type="ARBA" id="ARBA00023136"/>
    </source>
</evidence>
<feature type="region of interest" description="Disordered" evidence="8">
    <location>
        <begin position="206"/>
        <end position="233"/>
    </location>
</feature>
<evidence type="ECO:0000256" key="1">
    <source>
        <dbReference type="ARBA" id="ARBA00004141"/>
    </source>
</evidence>
<evidence type="ECO:0000313" key="11">
    <source>
        <dbReference type="EMBL" id="CAF0990284.1"/>
    </source>
</evidence>
<name>A0A814FYK5_ADIRI</name>
<dbReference type="Pfam" id="PF00001">
    <property type="entry name" value="7tm_1"/>
    <property type="match status" value="1"/>
</dbReference>
<organism evidence="11 12">
    <name type="scientific">Adineta ricciae</name>
    <name type="common">Rotifer</name>
    <dbReference type="NCBI Taxonomy" id="249248"/>
    <lineage>
        <taxon>Eukaryota</taxon>
        <taxon>Metazoa</taxon>
        <taxon>Spiralia</taxon>
        <taxon>Gnathifera</taxon>
        <taxon>Rotifera</taxon>
        <taxon>Eurotatoria</taxon>
        <taxon>Bdelloidea</taxon>
        <taxon>Adinetida</taxon>
        <taxon>Adinetidae</taxon>
        <taxon>Adineta</taxon>
    </lineage>
</organism>
<protein>
    <recommendedName>
        <fullName evidence="10">G-protein coupled receptors family 1 profile domain-containing protein</fullName>
    </recommendedName>
</protein>
<evidence type="ECO:0000256" key="6">
    <source>
        <dbReference type="ARBA" id="ARBA00023170"/>
    </source>
</evidence>
<gene>
    <name evidence="11" type="ORF">EDS130_LOCUS14352</name>
</gene>
<dbReference type="InterPro" id="IPR000276">
    <property type="entry name" value="GPCR_Rhodpsn"/>
</dbReference>
<keyword evidence="6" id="KW-0675">Receptor</keyword>
<proteinExistence type="predicted"/>
<evidence type="ECO:0000256" key="7">
    <source>
        <dbReference type="ARBA" id="ARBA00023224"/>
    </source>
</evidence>
<dbReference type="EMBL" id="CAJNOJ010000058">
    <property type="protein sequence ID" value="CAF0990284.1"/>
    <property type="molecule type" value="Genomic_DNA"/>
</dbReference>
<comment type="caution">
    <text evidence="11">The sequence shown here is derived from an EMBL/GenBank/DDBJ whole genome shotgun (WGS) entry which is preliminary data.</text>
</comment>
<evidence type="ECO:0000259" key="10">
    <source>
        <dbReference type="PROSITE" id="PS50262"/>
    </source>
</evidence>
<dbReference type="GO" id="GO:0005886">
    <property type="term" value="C:plasma membrane"/>
    <property type="evidence" value="ECO:0007669"/>
    <property type="project" value="TreeGrafter"/>
</dbReference>
<feature type="transmembrane region" description="Helical" evidence="9">
    <location>
        <begin position="57"/>
        <end position="76"/>
    </location>
</feature>
<dbReference type="Gene3D" id="1.20.1070.10">
    <property type="entry name" value="Rhodopsin 7-helix transmembrane proteins"/>
    <property type="match status" value="1"/>
</dbReference>
<dbReference type="Proteomes" id="UP000663852">
    <property type="component" value="Unassembled WGS sequence"/>
</dbReference>
<keyword evidence="2 9" id="KW-0812">Transmembrane</keyword>
<feature type="domain" description="G-protein coupled receptors family 1 profile" evidence="10">
    <location>
        <begin position="37"/>
        <end position="352"/>
    </location>
</feature>
<accession>A0A814FYK5</accession>
<evidence type="ECO:0000313" key="12">
    <source>
        <dbReference type="Proteomes" id="UP000663852"/>
    </source>
</evidence>
<dbReference type="OrthoDB" id="9990906at2759"/>
<dbReference type="PANTHER" id="PTHR24243">
    <property type="entry name" value="G-PROTEIN COUPLED RECEPTOR"/>
    <property type="match status" value="1"/>
</dbReference>
<sequence>MSNSSTSPISTMEYVQKTLTQISIPYIIIIPSIGIAGNVLTIIMLSKRSLTKNFNNCTLIALGAADLLFNLTLVSFCINKLSGLNSDSFCRFLSFCSHLAELLSACFTAHFTIQRFIAVRFPLSVFMEKNVHILHYVIESLIILFGVSYCLLLIMNNRYDNCQEQLASNWFISDALSSFVIPFIIIATLNLLIIFHLRKTSRKNQQLSSINKRTKRDPLPLNNRKKSSISFDSQSRSSELNIALNPKHQTIYQFRTNGVSNAKYLSVSTRIRRGASIRSTTRSHAQSHRVTRMLILVSTCFLLLNAPWHICTISSQIIGYIANSASSSSSSLLLLNSTFYTTEETNLSFILTTPTPMFLRESPARSKISFLDIFYIVMIITQHFFTHLDSNIRIRQEDLHGLLLLFLRTPSSSNGTVLFFHKKSDKHSRFHPNQQQDGIASMPGTVWTHFQCDSKISPFIGVGFGCYCPGAWCSNNNQCCSQMCYKKTCY</sequence>
<dbReference type="InterPro" id="IPR017452">
    <property type="entry name" value="GPCR_Rhodpsn_7TM"/>
</dbReference>
<evidence type="ECO:0000256" key="8">
    <source>
        <dbReference type="SAM" id="MobiDB-lite"/>
    </source>
</evidence>
<evidence type="ECO:0000256" key="3">
    <source>
        <dbReference type="ARBA" id="ARBA00022989"/>
    </source>
</evidence>
<comment type="subcellular location">
    <subcellularLocation>
        <location evidence="1">Membrane</location>
        <topology evidence="1">Multi-pass membrane protein</topology>
    </subcellularLocation>
</comment>
<keyword evidence="5 9" id="KW-0472">Membrane</keyword>
<evidence type="ECO:0000256" key="9">
    <source>
        <dbReference type="SAM" id="Phobius"/>
    </source>
</evidence>
<keyword evidence="7" id="KW-0807">Transducer</keyword>
<feature type="transmembrane region" description="Helical" evidence="9">
    <location>
        <begin position="92"/>
        <end position="113"/>
    </location>
</feature>
<evidence type="ECO:0000256" key="4">
    <source>
        <dbReference type="ARBA" id="ARBA00023040"/>
    </source>
</evidence>
<dbReference type="GO" id="GO:0004930">
    <property type="term" value="F:G protein-coupled receptor activity"/>
    <property type="evidence" value="ECO:0007669"/>
    <property type="project" value="UniProtKB-KW"/>
</dbReference>
<evidence type="ECO:0000256" key="2">
    <source>
        <dbReference type="ARBA" id="ARBA00022692"/>
    </source>
</evidence>
<keyword evidence="3 9" id="KW-1133">Transmembrane helix</keyword>
<feature type="transmembrane region" description="Helical" evidence="9">
    <location>
        <begin position="175"/>
        <end position="197"/>
    </location>
</feature>
<feature type="transmembrane region" description="Helical" evidence="9">
    <location>
        <begin position="24"/>
        <end position="45"/>
    </location>
</feature>
<dbReference type="PRINTS" id="PR00237">
    <property type="entry name" value="GPCRRHODOPSN"/>
</dbReference>
<dbReference type="SUPFAM" id="SSF81321">
    <property type="entry name" value="Family A G protein-coupled receptor-like"/>
    <property type="match status" value="1"/>
</dbReference>
<dbReference type="PANTHER" id="PTHR24243:SF230">
    <property type="entry name" value="G-PROTEIN COUPLED RECEPTORS FAMILY 1 PROFILE DOMAIN-CONTAINING PROTEIN"/>
    <property type="match status" value="1"/>
</dbReference>
<keyword evidence="4" id="KW-0297">G-protein coupled receptor</keyword>
<dbReference type="AlphaFoldDB" id="A0A814FYK5"/>
<feature type="transmembrane region" description="Helical" evidence="9">
    <location>
        <begin position="133"/>
        <end position="155"/>
    </location>
</feature>
<reference evidence="11" key="1">
    <citation type="submission" date="2021-02" db="EMBL/GenBank/DDBJ databases">
        <authorList>
            <person name="Nowell W R."/>
        </authorList>
    </citation>
    <scope>NUCLEOTIDE SEQUENCE</scope>
</reference>
<dbReference type="PROSITE" id="PS50262">
    <property type="entry name" value="G_PROTEIN_RECEP_F1_2"/>
    <property type="match status" value="1"/>
</dbReference>